<keyword evidence="1" id="KW-1185">Reference proteome</keyword>
<dbReference type="AlphaFoldDB" id="A0A914CV54"/>
<proteinExistence type="predicted"/>
<accession>A0A914CV54</accession>
<evidence type="ECO:0000313" key="2">
    <source>
        <dbReference type="WBParaSite" id="ACRNAN_scaffold14438.g10900.t1"/>
    </source>
</evidence>
<name>A0A914CV54_9BILA</name>
<organism evidence="1 2">
    <name type="scientific">Acrobeloides nanus</name>
    <dbReference type="NCBI Taxonomy" id="290746"/>
    <lineage>
        <taxon>Eukaryota</taxon>
        <taxon>Metazoa</taxon>
        <taxon>Ecdysozoa</taxon>
        <taxon>Nematoda</taxon>
        <taxon>Chromadorea</taxon>
        <taxon>Rhabditida</taxon>
        <taxon>Tylenchina</taxon>
        <taxon>Cephalobomorpha</taxon>
        <taxon>Cephaloboidea</taxon>
        <taxon>Cephalobidae</taxon>
        <taxon>Acrobeloides</taxon>
    </lineage>
</organism>
<sequence length="140" mass="16119">MSPSKCDADIIFLDETDDSPNMRGRSQTWSFTKPPKRIAKEPIVKEKSVEDIFNELLESANEFMEEPEDLFGFRYEDLSDIEEGVQKCFNLDDFDQTSPGSVNQRSPVEHKKKTDLAKICGFQSYHHIIEKAIHCSPDKM</sequence>
<evidence type="ECO:0000313" key="1">
    <source>
        <dbReference type="Proteomes" id="UP000887540"/>
    </source>
</evidence>
<reference evidence="2" key="1">
    <citation type="submission" date="2022-11" db="UniProtKB">
        <authorList>
            <consortium name="WormBaseParasite"/>
        </authorList>
    </citation>
    <scope>IDENTIFICATION</scope>
</reference>
<dbReference type="WBParaSite" id="ACRNAN_scaffold14438.g10900.t1">
    <property type="protein sequence ID" value="ACRNAN_scaffold14438.g10900.t1"/>
    <property type="gene ID" value="ACRNAN_scaffold14438.g10900"/>
</dbReference>
<dbReference type="Proteomes" id="UP000887540">
    <property type="component" value="Unplaced"/>
</dbReference>
<protein>
    <submittedName>
        <fullName evidence="2">Uncharacterized protein</fullName>
    </submittedName>
</protein>